<dbReference type="EC" id="2.4.-.-" evidence="2"/>
<feature type="domain" description="Glycosyltransferase subfamily 4-like N-terminal" evidence="1">
    <location>
        <begin position="17"/>
        <end position="181"/>
    </location>
</feature>
<keyword evidence="3" id="KW-1185">Reference proteome</keyword>
<gene>
    <name evidence="2" type="ORF">AABB31_19620</name>
</gene>
<reference evidence="2" key="1">
    <citation type="submission" date="2024-08" db="EMBL/GenBank/DDBJ databases">
        <title>Phylogenomic analyses of a clade within the roseobacter group suggest taxonomic reassignments of species of the genera Aestuariivita, Citreicella, Loktanella, Nautella, Pelagibaca, Ruegeria, Thalassobius, Thiobacimonas and Tropicibacter, and the proposal o.</title>
        <authorList>
            <person name="Jeon C.O."/>
        </authorList>
    </citation>
    <scope>NUCLEOTIDE SEQUENCE</scope>
    <source>
        <strain evidence="2">SS1-5</strain>
    </source>
</reference>
<proteinExistence type="predicted"/>
<sequence>MRVLHVSPAFYPATRWGGPIQSTKAICDGVAARNDVQLRMLTTDAASPKWRDRLTPVPLPYPVRYAYRLAGHSIAPGLLARLPQAIAWADVVHLTATYSFPTLPTLLLARLMGKPLVWSPRGALQATTDWVDAPNRWAKRAFANLAQMVRADQVVLHATSEAEARQSVPHLRGVASTVIPNCVDLPQEVTPIIPKTGLRLLYLGRLHPKKGLDLLLDAMAALPPTTTLDIYGTGDPAYMQHLRDRAATDCGRIWLHGHVDGPQKAAAFAAADLLVLPSHSENFGIVVAEALAHARPVLTTTGTPWARLAHRGCGACIDLRQTDLATAITDLSGMDLRDMGLKGREWMAAEFGPAQMVDAFYRLYRDLLSGAGRPVPA</sequence>
<accession>A0AAN0NIE8</accession>
<dbReference type="SUPFAM" id="SSF53756">
    <property type="entry name" value="UDP-Glycosyltransferase/glycogen phosphorylase"/>
    <property type="match status" value="1"/>
</dbReference>
<dbReference type="RefSeq" id="WP_342076453.1">
    <property type="nucleotide sequence ID" value="NZ_CP151767.2"/>
</dbReference>
<evidence type="ECO:0000313" key="2">
    <source>
        <dbReference type="EMBL" id="WZU67141.1"/>
    </source>
</evidence>
<evidence type="ECO:0000313" key="3">
    <source>
        <dbReference type="Proteomes" id="UP001470809"/>
    </source>
</evidence>
<keyword evidence="2" id="KW-0328">Glycosyltransferase</keyword>
<dbReference type="GO" id="GO:0016757">
    <property type="term" value="F:glycosyltransferase activity"/>
    <property type="evidence" value="ECO:0007669"/>
    <property type="project" value="UniProtKB-KW"/>
</dbReference>
<dbReference type="EMBL" id="CP151767">
    <property type="protein sequence ID" value="WZU67141.1"/>
    <property type="molecule type" value="Genomic_DNA"/>
</dbReference>
<name>A0AAN0NIE8_9RHOB</name>
<dbReference type="Proteomes" id="UP001470809">
    <property type="component" value="Chromosome"/>
</dbReference>
<dbReference type="KEGG" id="yrh:AABB31_19620"/>
<dbReference type="Pfam" id="PF13579">
    <property type="entry name" value="Glyco_trans_4_4"/>
    <property type="match status" value="1"/>
</dbReference>
<dbReference type="InterPro" id="IPR028098">
    <property type="entry name" value="Glyco_trans_4-like_N"/>
</dbReference>
<dbReference type="PANTHER" id="PTHR12526">
    <property type="entry name" value="GLYCOSYLTRANSFERASE"/>
    <property type="match status" value="1"/>
</dbReference>
<organism evidence="2 3">
    <name type="scientific">Yoonia rhodophyticola</name>
    <dbReference type="NCBI Taxonomy" id="3137370"/>
    <lineage>
        <taxon>Bacteria</taxon>
        <taxon>Pseudomonadati</taxon>
        <taxon>Pseudomonadota</taxon>
        <taxon>Alphaproteobacteria</taxon>
        <taxon>Rhodobacterales</taxon>
        <taxon>Paracoccaceae</taxon>
        <taxon>Yoonia</taxon>
    </lineage>
</organism>
<evidence type="ECO:0000259" key="1">
    <source>
        <dbReference type="Pfam" id="PF13579"/>
    </source>
</evidence>
<keyword evidence="2" id="KW-0808">Transferase</keyword>
<protein>
    <submittedName>
        <fullName evidence="2">Glycosyltransferase</fullName>
        <ecNumber evidence="2">2.4.-.-</ecNumber>
    </submittedName>
</protein>
<dbReference type="AlphaFoldDB" id="A0AAN0NIE8"/>
<dbReference type="Gene3D" id="3.40.50.2000">
    <property type="entry name" value="Glycogen Phosphorylase B"/>
    <property type="match status" value="2"/>
</dbReference>
<dbReference type="Pfam" id="PF13692">
    <property type="entry name" value="Glyco_trans_1_4"/>
    <property type="match status" value="1"/>
</dbReference>